<dbReference type="Gramene" id="KFK33018">
    <property type="protein sequence ID" value="KFK33018"/>
    <property type="gene ID" value="AALP_AA6G319800"/>
</dbReference>
<feature type="region of interest" description="Disordered" evidence="1">
    <location>
        <begin position="70"/>
        <end position="107"/>
    </location>
</feature>
<dbReference type="AlphaFoldDB" id="A0A087GT16"/>
<proteinExistence type="predicted"/>
<feature type="compositionally biased region" description="Basic and acidic residues" evidence="1">
    <location>
        <begin position="70"/>
        <end position="85"/>
    </location>
</feature>
<accession>A0A087GT16</accession>
<dbReference type="Proteomes" id="UP000029120">
    <property type="component" value="Chromosome 6"/>
</dbReference>
<dbReference type="EMBL" id="CM002874">
    <property type="protein sequence ID" value="KFK33018.1"/>
    <property type="molecule type" value="Genomic_DNA"/>
</dbReference>
<evidence type="ECO:0000313" key="3">
    <source>
        <dbReference type="Proteomes" id="UP000029120"/>
    </source>
</evidence>
<dbReference type="OrthoDB" id="1078836at2759"/>
<gene>
    <name evidence="2" type="ordered locus">AALP_Aa6g319800</name>
</gene>
<name>A0A087GT16_ARAAL</name>
<keyword evidence="3" id="KW-1185">Reference proteome</keyword>
<feature type="compositionally biased region" description="Basic residues" evidence="1">
    <location>
        <begin position="86"/>
        <end position="107"/>
    </location>
</feature>
<sequence length="107" mass="12589">MEYEICSDPFDPRYVRATFLYPPGTEPEKAKLLLEQIRGKEKDMIHKYTPEKEFDLINDQLKKSQIDHEFCRPKPARQVESDKGSKKVLKGSKKVLKKPRIQKNKRG</sequence>
<protein>
    <submittedName>
        <fullName evidence="2">Uncharacterized protein</fullName>
    </submittedName>
</protein>
<organism evidence="2 3">
    <name type="scientific">Arabis alpina</name>
    <name type="common">Alpine rock-cress</name>
    <dbReference type="NCBI Taxonomy" id="50452"/>
    <lineage>
        <taxon>Eukaryota</taxon>
        <taxon>Viridiplantae</taxon>
        <taxon>Streptophyta</taxon>
        <taxon>Embryophyta</taxon>
        <taxon>Tracheophyta</taxon>
        <taxon>Spermatophyta</taxon>
        <taxon>Magnoliopsida</taxon>
        <taxon>eudicotyledons</taxon>
        <taxon>Gunneridae</taxon>
        <taxon>Pentapetalae</taxon>
        <taxon>rosids</taxon>
        <taxon>malvids</taxon>
        <taxon>Brassicales</taxon>
        <taxon>Brassicaceae</taxon>
        <taxon>Arabideae</taxon>
        <taxon>Arabis</taxon>
    </lineage>
</organism>
<evidence type="ECO:0000313" key="2">
    <source>
        <dbReference type="EMBL" id="KFK33018.1"/>
    </source>
</evidence>
<evidence type="ECO:0000256" key="1">
    <source>
        <dbReference type="SAM" id="MobiDB-lite"/>
    </source>
</evidence>
<reference evidence="3" key="1">
    <citation type="journal article" date="2015" name="Nat. Plants">
        <title>Genome expansion of Arabis alpina linked with retrotransposition and reduced symmetric DNA methylation.</title>
        <authorList>
            <person name="Willing E.M."/>
            <person name="Rawat V."/>
            <person name="Mandakova T."/>
            <person name="Maumus F."/>
            <person name="James G.V."/>
            <person name="Nordstroem K.J."/>
            <person name="Becker C."/>
            <person name="Warthmann N."/>
            <person name="Chica C."/>
            <person name="Szarzynska B."/>
            <person name="Zytnicki M."/>
            <person name="Albani M.C."/>
            <person name="Kiefer C."/>
            <person name="Bergonzi S."/>
            <person name="Castaings L."/>
            <person name="Mateos J.L."/>
            <person name="Berns M.C."/>
            <person name="Bujdoso N."/>
            <person name="Piofczyk T."/>
            <person name="de Lorenzo L."/>
            <person name="Barrero-Sicilia C."/>
            <person name="Mateos I."/>
            <person name="Piednoel M."/>
            <person name="Hagmann J."/>
            <person name="Chen-Min-Tao R."/>
            <person name="Iglesias-Fernandez R."/>
            <person name="Schuster S.C."/>
            <person name="Alonso-Blanco C."/>
            <person name="Roudier F."/>
            <person name="Carbonero P."/>
            <person name="Paz-Ares J."/>
            <person name="Davis S.J."/>
            <person name="Pecinka A."/>
            <person name="Quesneville H."/>
            <person name="Colot V."/>
            <person name="Lysak M.A."/>
            <person name="Weigel D."/>
            <person name="Coupland G."/>
            <person name="Schneeberger K."/>
        </authorList>
    </citation>
    <scope>NUCLEOTIDE SEQUENCE [LARGE SCALE GENOMIC DNA]</scope>
    <source>
        <strain evidence="3">cv. Pajares</strain>
    </source>
</reference>